<organism evidence="1 2">
    <name type="scientific">Schistosoma japonicum</name>
    <name type="common">Blood fluke</name>
    <dbReference type="NCBI Taxonomy" id="6182"/>
    <lineage>
        <taxon>Eukaryota</taxon>
        <taxon>Metazoa</taxon>
        <taxon>Spiralia</taxon>
        <taxon>Lophotrochozoa</taxon>
        <taxon>Platyhelminthes</taxon>
        <taxon>Trematoda</taxon>
        <taxon>Digenea</taxon>
        <taxon>Strigeidida</taxon>
        <taxon>Schistosomatoidea</taxon>
        <taxon>Schistosomatidae</taxon>
        <taxon>Schistosoma</taxon>
    </lineage>
</organism>
<feature type="non-terminal residue" evidence="1">
    <location>
        <position position="1"/>
    </location>
</feature>
<reference evidence="1 2" key="1">
    <citation type="submission" date="2019-03" db="EMBL/GenBank/DDBJ databases">
        <title>An improved genome assembly of the fluke Schistosoma japonicum.</title>
        <authorList>
            <person name="Hu W."/>
            <person name="Luo F."/>
            <person name="Yin M."/>
            <person name="Mo X."/>
            <person name="Sun C."/>
            <person name="Wu Q."/>
            <person name="Zhu B."/>
            <person name="Xiang M."/>
            <person name="Wang J."/>
            <person name="Wang Y."/>
            <person name="Zhang T."/>
            <person name="Xu B."/>
            <person name="Zheng H."/>
            <person name="Feng Z."/>
        </authorList>
    </citation>
    <scope>NUCLEOTIDE SEQUENCE [LARGE SCALE GENOMIC DNA]</scope>
    <source>
        <strain evidence="1">HuSjv2</strain>
        <tissue evidence="1">Worms</tissue>
    </source>
</reference>
<gene>
    <name evidence="1" type="ORF">EWB00_004914</name>
</gene>
<keyword evidence="2" id="KW-1185">Reference proteome</keyword>
<comment type="caution">
    <text evidence="1">The sequence shown here is derived from an EMBL/GenBank/DDBJ whole genome shotgun (WGS) entry which is preliminary data.</text>
</comment>
<dbReference type="Proteomes" id="UP000311919">
    <property type="component" value="Unassembled WGS sequence"/>
</dbReference>
<evidence type="ECO:0000313" key="2">
    <source>
        <dbReference type="Proteomes" id="UP000311919"/>
    </source>
</evidence>
<feature type="non-terminal residue" evidence="1">
    <location>
        <position position="169"/>
    </location>
</feature>
<dbReference type="AlphaFoldDB" id="A0A4Z2D3R7"/>
<accession>A0A4Z2D3R7</accession>
<evidence type="ECO:0008006" key="3">
    <source>
        <dbReference type="Google" id="ProtNLM"/>
    </source>
</evidence>
<evidence type="ECO:0000313" key="1">
    <source>
        <dbReference type="EMBL" id="TNN11099.1"/>
    </source>
</evidence>
<proteinExistence type="predicted"/>
<dbReference type="OrthoDB" id="6263354at2759"/>
<name>A0A4Z2D3R7_SCHJA</name>
<protein>
    <recommendedName>
        <fullName evidence="3">FAR1 domain-containing protein</fullName>
    </recommendedName>
</protein>
<dbReference type="STRING" id="6182.A0A4Z2D3R7"/>
<dbReference type="EMBL" id="SKCS01000321">
    <property type="protein sequence ID" value="TNN11099.1"/>
    <property type="molecule type" value="Genomic_DNA"/>
</dbReference>
<sequence length="169" mass="19859">VDLKATFENIVLSQQFFGWEDVEQAVGEFQSITFTHFIHSRSQSASFLSFKYIFVDFKCAFGNKRKFHGIGQRNKPLKCMDCESKFDVVLNVNEYIIYSYIMTHNHPCTKSFMRCNPWFRRLSEEEKENINPVLQQSTSYNAVMEYVKNTCQKELISSDIRNMESKVTV</sequence>